<dbReference type="InterPro" id="IPR003856">
    <property type="entry name" value="LPS_length_determ_N"/>
</dbReference>
<evidence type="ECO:0000256" key="5">
    <source>
        <dbReference type="ARBA" id="ARBA00023136"/>
    </source>
</evidence>
<protein>
    <submittedName>
        <fullName evidence="9">Wzz/FepE/Etk N-terminal domain-containing protein</fullName>
    </submittedName>
</protein>
<evidence type="ECO:0000256" key="6">
    <source>
        <dbReference type="SAM" id="Coils"/>
    </source>
</evidence>
<gene>
    <name evidence="9" type="ORF">RT723_16420</name>
</gene>
<evidence type="ECO:0000313" key="9">
    <source>
        <dbReference type="EMBL" id="MDU0114546.1"/>
    </source>
</evidence>
<dbReference type="EMBL" id="JAWCUA010000010">
    <property type="protein sequence ID" value="MDU0114546.1"/>
    <property type="molecule type" value="Genomic_DNA"/>
</dbReference>
<feature type="transmembrane region" description="Helical" evidence="7">
    <location>
        <begin position="277"/>
        <end position="299"/>
    </location>
</feature>
<keyword evidence="2" id="KW-1003">Cell membrane</keyword>
<evidence type="ECO:0000256" key="3">
    <source>
        <dbReference type="ARBA" id="ARBA00022692"/>
    </source>
</evidence>
<proteinExistence type="predicted"/>
<dbReference type="RefSeq" id="WP_315948217.1">
    <property type="nucleotide sequence ID" value="NZ_JAWCUA010000010.1"/>
</dbReference>
<reference evidence="9 10" key="1">
    <citation type="submission" date="2023-10" db="EMBL/GenBank/DDBJ databases">
        <title>Psychrosphaera aquimaarina strain SW33 isolated from seawater.</title>
        <authorList>
            <person name="Bayburt H."/>
            <person name="Kim J.M."/>
            <person name="Choi B.J."/>
            <person name="Jeon C.O."/>
        </authorList>
    </citation>
    <scope>NUCLEOTIDE SEQUENCE [LARGE SCALE GENOMIC DNA]</scope>
    <source>
        <strain evidence="9 10">KCTC 52743</strain>
    </source>
</reference>
<organism evidence="9 10">
    <name type="scientific">Psychrosphaera aquimarina</name>
    <dbReference type="NCBI Taxonomy" id="2044854"/>
    <lineage>
        <taxon>Bacteria</taxon>
        <taxon>Pseudomonadati</taxon>
        <taxon>Pseudomonadota</taxon>
        <taxon>Gammaproteobacteria</taxon>
        <taxon>Alteromonadales</taxon>
        <taxon>Pseudoalteromonadaceae</taxon>
        <taxon>Psychrosphaera</taxon>
    </lineage>
</organism>
<dbReference type="PANTHER" id="PTHR32309">
    <property type="entry name" value="TYROSINE-PROTEIN KINASE"/>
    <property type="match status" value="1"/>
</dbReference>
<name>A0ABU3R4D7_9GAMM</name>
<dbReference type="Pfam" id="PF02706">
    <property type="entry name" value="Wzz"/>
    <property type="match status" value="1"/>
</dbReference>
<comment type="subcellular location">
    <subcellularLocation>
        <location evidence="1">Cell membrane</location>
        <topology evidence="1">Multi-pass membrane protein</topology>
    </subcellularLocation>
</comment>
<comment type="caution">
    <text evidence="9">The sequence shown here is derived from an EMBL/GenBank/DDBJ whole genome shotgun (WGS) entry which is preliminary data.</text>
</comment>
<feature type="transmembrane region" description="Helical" evidence="7">
    <location>
        <begin position="21"/>
        <end position="41"/>
    </location>
</feature>
<evidence type="ECO:0000259" key="8">
    <source>
        <dbReference type="Pfam" id="PF02706"/>
    </source>
</evidence>
<keyword evidence="10" id="KW-1185">Reference proteome</keyword>
<sequence length="303" mass="34344">MENVKVIDIQEVIVALWRKKLMIATITSLFIVLSVCIALILPNIYQSKALLAPNSEDSSRGLAGMSGQLGGIAALAGVNLGSGPTDKVSLALEVLKSRDFLFNYFKDKDLAKDIIAAKGWERSTNSLIYDEIIFDVKTNSWVREVSAPYKPKPSFQELYDYFIENNILINRDEETGFVTIAVNHYSPYIAKEIVTDLISRLNKVIQLQELEEAEKTIQFLESELETTNVAEMRSMFYQLIEQQYRTVMLTKVKVDYVLKIIDSPIITERKHKPSRGVIVVVGALLGFFLSCILVLFLTFRNRF</sequence>
<evidence type="ECO:0000256" key="4">
    <source>
        <dbReference type="ARBA" id="ARBA00022989"/>
    </source>
</evidence>
<dbReference type="PANTHER" id="PTHR32309:SF13">
    <property type="entry name" value="FERRIC ENTEROBACTIN TRANSPORT PROTEIN FEPE"/>
    <property type="match status" value="1"/>
</dbReference>
<evidence type="ECO:0000256" key="1">
    <source>
        <dbReference type="ARBA" id="ARBA00004651"/>
    </source>
</evidence>
<accession>A0ABU3R4D7</accession>
<keyword evidence="5 7" id="KW-0472">Membrane</keyword>
<dbReference type="Proteomes" id="UP001257914">
    <property type="component" value="Unassembled WGS sequence"/>
</dbReference>
<keyword evidence="3 7" id="KW-0812">Transmembrane</keyword>
<dbReference type="InterPro" id="IPR050445">
    <property type="entry name" value="Bact_polysacc_biosynth/exp"/>
</dbReference>
<keyword evidence="6" id="KW-0175">Coiled coil</keyword>
<evidence type="ECO:0000256" key="2">
    <source>
        <dbReference type="ARBA" id="ARBA00022475"/>
    </source>
</evidence>
<feature type="coiled-coil region" evidence="6">
    <location>
        <begin position="203"/>
        <end position="230"/>
    </location>
</feature>
<evidence type="ECO:0000313" key="10">
    <source>
        <dbReference type="Proteomes" id="UP001257914"/>
    </source>
</evidence>
<feature type="domain" description="Polysaccharide chain length determinant N-terminal" evidence="8">
    <location>
        <begin position="7"/>
        <end position="106"/>
    </location>
</feature>
<keyword evidence="4 7" id="KW-1133">Transmembrane helix</keyword>
<evidence type="ECO:0000256" key="7">
    <source>
        <dbReference type="SAM" id="Phobius"/>
    </source>
</evidence>